<accession>A0A2M7XEB2</accession>
<evidence type="ECO:0008006" key="3">
    <source>
        <dbReference type="Google" id="ProtNLM"/>
    </source>
</evidence>
<gene>
    <name evidence="1" type="ORF">CO174_00550</name>
</gene>
<comment type="caution">
    <text evidence="1">The sequence shown here is derived from an EMBL/GenBank/DDBJ whole genome shotgun (WGS) entry which is preliminary data.</text>
</comment>
<evidence type="ECO:0000313" key="2">
    <source>
        <dbReference type="Proteomes" id="UP000229385"/>
    </source>
</evidence>
<organism evidence="1 2">
    <name type="scientific">Candidatus Uhrbacteria bacterium CG_4_9_14_3_um_filter_50_9</name>
    <dbReference type="NCBI Taxonomy" id="1975035"/>
    <lineage>
        <taxon>Bacteria</taxon>
        <taxon>Candidatus Uhriibacteriota</taxon>
    </lineage>
</organism>
<name>A0A2M7XEB2_9BACT</name>
<dbReference type="Proteomes" id="UP000229385">
    <property type="component" value="Unassembled WGS sequence"/>
</dbReference>
<sequence length="110" mass="13180">MLELFEQLGCRVSYREEGATWAMVEQEGLRFDIQFIERDREPMALELKRESHVAFISSDPKREMERIEKWIESQGKTCMADSWSDKEYYFDCPEVFVDFVIEVMHRSVVE</sequence>
<dbReference type="AlphaFoldDB" id="A0A2M7XEB2"/>
<proteinExistence type="predicted"/>
<dbReference type="EMBL" id="PFWU01000006">
    <property type="protein sequence ID" value="PJA46217.1"/>
    <property type="molecule type" value="Genomic_DNA"/>
</dbReference>
<evidence type="ECO:0000313" key="1">
    <source>
        <dbReference type="EMBL" id="PJA46217.1"/>
    </source>
</evidence>
<protein>
    <recommendedName>
        <fullName evidence="3">VOC domain-containing protein</fullName>
    </recommendedName>
</protein>
<reference evidence="2" key="1">
    <citation type="submission" date="2017-09" db="EMBL/GenBank/DDBJ databases">
        <title>Depth-based differentiation of microbial function through sediment-hosted aquifers and enrichment of novel symbionts in the deep terrestrial subsurface.</title>
        <authorList>
            <person name="Probst A.J."/>
            <person name="Ladd B."/>
            <person name="Jarett J.K."/>
            <person name="Geller-Mcgrath D.E."/>
            <person name="Sieber C.M.K."/>
            <person name="Emerson J.B."/>
            <person name="Anantharaman K."/>
            <person name="Thomas B.C."/>
            <person name="Malmstrom R."/>
            <person name="Stieglmeier M."/>
            <person name="Klingl A."/>
            <person name="Woyke T."/>
            <person name="Ryan C.M."/>
            <person name="Banfield J.F."/>
        </authorList>
    </citation>
    <scope>NUCLEOTIDE SEQUENCE [LARGE SCALE GENOMIC DNA]</scope>
</reference>